<dbReference type="GO" id="GO:0004160">
    <property type="term" value="F:dihydroxy-acid dehydratase activity"/>
    <property type="evidence" value="ECO:0007669"/>
    <property type="project" value="UniProtKB-UniRule"/>
</dbReference>
<comment type="subunit">
    <text evidence="15">Homodimer.</text>
</comment>
<gene>
    <name evidence="15" type="primary">ilvD</name>
    <name evidence="18" type="ORF">SAMN04487779_1001756</name>
</gene>
<dbReference type="NCBIfam" id="NF002068">
    <property type="entry name" value="PRK00911.1"/>
    <property type="match status" value="1"/>
</dbReference>
<dbReference type="PANTHER" id="PTHR21000:SF5">
    <property type="entry name" value="DIHYDROXY-ACID DEHYDRATASE, MITOCHONDRIAL"/>
    <property type="match status" value="1"/>
</dbReference>
<organism evidence="18 19">
    <name type="scientific">Belnapia rosea</name>
    <dbReference type="NCBI Taxonomy" id="938405"/>
    <lineage>
        <taxon>Bacteria</taxon>
        <taxon>Pseudomonadati</taxon>
        <taxon>Pseudomonadota</taxon>
        <taxon>Alphaproteobacteria</taxon>
        <taxon>Acetobacterales</taxon>
        <taxon>Roseomonadaceae</taxon>
        <taxon>Belnapia</taxon>
    </lineage>
</organism>
<accession>A0A1G6L4M7</accession>
<dbReference type="GO" id="GO:0000287">
    <property type="term" value="F:magnesium ion binding"/>
    <property type="evidence" value="ECO:0007669"/>
    <property type="project" value="UniProtKB-UniRule"/>
</dbReference>
<dbReference type="InterPro" id="IPR056740">
    <property type="entry name" value="ILV_EDD_C"/>
</dbReference>
<evidence type="ECO:0000256" key="5">
    <source>
        <dbReference type="ARBA" id="ARBA00022723"/>
    </source>
</evidence>
<evidence type="ECO:0000256" key="8">
    <source>
        <dbReference type="ARBA" id="ARBA00023014"/>
    </source>
</evidence>
<dbReference type="STRING" id="938405.SAMN02927895_03783"/>
<reference evidence="18 19" key="1">
    <citation type="submission" date="2016-10" db="EMBL/GenBank/DDBJ databases">
        <authorList>
            <person name="de Groot N.N."/>
        </authorList>
    </citation>
    <scope>NUCLEOTIDE SEQUENCE [LARGE SCALE GENOMIC DNA]</scope>
    <source>
        <strain evidence="18 19">CPCC 100156</strain>
    </source>
</reference>
<feature type="binding site" evidence="15">
    <location>
        <position position="54"/>
    </location>
    <ligand>
        <name>[2Fe-2S] cluster</name>
        <dbReference type="ChEBI" id="CHEBI:190135"/>
    </ligand>
</feature>
<dbReference type="AlphaFoldDB" id="A0A1G6L4M7"/>
<evidence type="ECO:0000256" key="9">
    <source>
        <dbReference type="ARBA" id="ARBA00023239"/>
    </source>
</evidence>
<feature type="active site" description="Proton acceptor" evidence="15">
    <location>
        <position position="475"/>
    </location>
</feature>
<dbReference type="InterPro" id="IPR000581">
    <property type="entry name" value="ILV_EDD_N"/>
</dbReference>
<dbReference type="PANTHER" id="PTHR21000">
    <property type="entry name" value="DIHYDROXY-ACID DEHYDRATASE DAD"/>
    <property type="match status" value="1"/>
</dbReference>
<evidence type="ECO:0000256" key="1">
    <source>
        <dbReference type="ARBA" id="ARBA00001946"/>
    </source>
</evidence>
<dbReference type="GO" id="GO:0009099">
    <property type="term" value="P:L-valine biosynthetic process"/>
    <property type="evidence" value="ECO:0007669"/>
    <property type="project" value="UniProtKB-UniRule"/>
</dbReference>
<comment type="function">
    <text evidence="15">Functions in the biosynthesis of branched-chain amino acids. Catalyzes the dehydration of (2R,3R)-2,3-dihydroxy-3-methylpentanoate (2,3-dihydroxy-3-methylvalerate) into 2-oxo-3-methylpentanoate (2-oxo-3-methylvalerate) and of (2R)-2,3-dihydroxy-3-methylbutanoate (2,3-dihydroxyisovalerate) into 2-oxo-3-methylbutanoate (2-oxoisovalerate), the penultimate precursor to L-isoleucine and L-valine, respectively.</text>
</comment>
<dbReference type="NCBIfam" id="TIGR00110">
    <property type="entry name" value="ilvD"/>
    <property type="match status" value="1"/>
</dbReference>
<comment type="pathway">
    <text evidence="12 15">Amino-acid biosynthesis; L-valine biosynthesis; L-valine from pyruvate: step 3/4.</text>
</comment>
<evidence type="ECO:0000256" key="7">
    <source>
        <dbReference type="ARBA" id="ARBA00023004"/>
    </source>
</evidence>
<feature type="domain" description="Dihydroxy-acid/6-phosphogluconate dehydratase N-terminal" evidence="16">
    <location>
        <begin position="39"/>
        <end position="356"/>
    </location>
</feature>
<keyword evidence="4 15" id="KW-0001">2Fe-2S</keyword>
<dbReference type="RefSeq" id="WP_090660578.1">
    <property type="nucleotide sequence ID" value="NZ_FMZX01000001.1"/>
</dbReference>
<dbReference type="PROSITE" id="PS00886">
    <property type="entry name" value="ILVD_EDD_1"/>
    <property type="match status" value="1"/>
</dbReference>
<dbReference type="Proteomes" id="UP000198925">
    <property type="component" value="Unassembled WGS sequence"/>
</dbReference>
<evidence type="ECO:0000256" key="6">
    <source>
        <dbReference type="ARBA" id="ARBA00022842"/>
    </source>
</evidence>
<keyword evidence="10 15" id="KW-0100">Branched-chain amino acid biosynthesis</keyword>
<evidence type="ECO:0000313" key="19">
    <source>
        <dbReference type="Proteomes" id="UP000198925"/>
    </source>
</evidence>
<feature type="binding site" evidence="15">
    <location>
        <position position="449"/>
    </location>
    <ligand>
        <name>Mg(2+)</name>
        <dbReference type="ChEBI" id="CHEBI:18420"/>
    </ligand>
</feature>
<protein>
    <recommendedName>
        <fullName evidence="14 15">Dihydroxy-acid dehydratase</fullName>
        <shortName evidence="15">DAD</shortName>
        <ecNumber evidence="14 15">4.2.1.9</ecNumber>
    </recommendedName>
</protein>
<dbReference type="UniPathway" id="UPA00049">
    <property type="reaction ID" value="UER00061"/>
</dbReference>
<keyword evidence="9 15" id="KW-0456">Lyase</keyword>
<evidence type="ECO:0000256" key="11">
    <source>
        <dbReference type="ARBA" id="ARBA00029304"/>
    </source>
</evidence>
<evidence type="ECO:0000256" key="13">
    <source>
        <dbReference type="ARBA" id="ARBA00029437"/>
    </source>
</evidence>
<dbReference type="SUPFAM" id="SSF52016">
    <property type="entry name" value="LeuD/IlvD-like"/>
    <property type="match status" value="1"/>
</dbReference>
<dbReference type="Pfam" id="PF00920">
    <property type="entry name" value="ILVD_EDD_N"/>
    <property type="match status" value="1"/>
</dbReference>
<comment type="catalytic activity">
    <reaction evidence="11">
        <text>(2R)-2,3-dihydroxy-3-methylbutanoate = 3-methyl-2-oxobutanoate + H2O</text>
        <dbReference type="Rhea" id="RHEA:24809"/>
        <dbReference type="ChEBI" id="CHEBI:11851"/>
        <dbReference type="ChEBI" id="CHEBI:15377"/>
        <dbReference type="ChEBI" id="CHEBI:49072"/>
        <dbReference type="EC" id="4.2.1.9"/>
    </reaction>
    <physiologicalReaction direction="left-to-right" evidence="11">
        <dbReference type="Rhea" id="RHEA:24810"/>
    </physiologicalReaction>
</comment>
<dbReference type="GO" id="GO:0009097">
    <property type="term" value="P:isoleucine biosynthetic process"/>
    <property type="evidence" value="ECO:0007669"/>
    <property type="project" value="UniProtKB-UniRule"/>
</dbReference>
<feature type="binding site" evidence="15">
    <location>
        <position position="86"/>
    </location>
    <ligand>
        <name>Mg(2+)</name>
        <dbReference type="ChEBI" id="CHEBI:18420"/>
    </ligand>
</feature>
<comment type="cofactor">
    <cofactor evidence="15">
        <name>[2Fe-2S] cluster</name>
        <dbReference type="ChEBI" id="CHEBI:190135"/>
    </cofactor>
    <text evidence="15">Binds 1 [2Fe-2S] cluster per subunit. This cluster acts as a Lewis acid cofactor.</text>
</comment>
<feature type="domain" description="Dihydroxy-acid/6-phosphogluconate dehydratase C-terminal" evidence="17">
    <location>
        <begin position="367"/>
        <end position="556"/>
    </location>
</feature>
<feature type="modified residue" description="N6-carboxylysine" evidence="15">
    <location>
        <position position="129"/>
    </location>
</feature>
<comment type="similarity">
    <text evidence="2 15">Belongs to the IlvD/Edd family.</text>
</comment>
<dbReference type="InterPro" id="IPR037237">
    <property type="entry name" value="IlvD/EDD_N"/>
</dbReference>
<comment type="pathway">
    <text evidence="13 15">Amino-acid biosynthesis; L-isoleucine biosynthesis; L-isoleucine from 2-oxobutanoate: step 3/4.</text>
</comment>
<dbReference type="InterPro" id="IPR042096">
    <property type="entry name" value="Dihydro-acid_dehy_C"/>
</dbReference>
<comment type="cofactor">
    <cofactor evidence="1 15">
        <name>Mg(2+)</name>
        <dbReference type="ChEBI" id="CHEBI:18420"/>
    </cofactor>
</comment>
<sequence>MTEWDKSKLPSRHTTVGPERAPHRSYYYAMGLTEAEIAQPFVGVATCWNEAAPCNIDLHRQAQSVKQGVKAGGGTPREFTTITVTDGIAMGHQGMKSSLASRDAIADTVELTVRGHCYDALVGLAGCDKSLPGMMMAMLRLNIPSVFMYGGSILPGTYKGRDVTVVDVFEAVGQHAAGNLSEEELHELECVACPSAGACGGQFTANTMATVSEAIGLALPGSAGTPAPFEERDRWAAESGRAVMELVRRNLRPRDIVTLKSLENAAVIVGATGGSTNAGLHLPAIAHEAGIAFTMDDVVAIMRRTPYIADLKPGGKYVAYDVHKVGGIPVIIKALLEAGLLHGDCMTVTGKTLAENHKDVIFPENQDVIYPVSKALSPTGGVVGLKGNLAPDGAIVKVAGMKTLRFEGTALCFDSEEEAFQAVEQRAYKPGDVIVIRYEGPKGGPGMREMLSTTAAIYGQGMGESVALITDGRFSGATRGFCIGHVGPEAAVGGPIALLRNGDRIVIDAERGSIDMLVEEAELARRRSEWQPRRTDYNAGALWKYAQLVGPAHLGAVTHPGGAAETHCYADQ</sequence>
<comment type="catalytic activity">
    <reaction evidence="15">
        <text>(2R,3R)-2,3-dihydroxy-3-methylpentanoate = (S)-3-methyl-2-oxopentanoate + H2O</text>
        <dbReference type="Rhea" id="RHEA:27694"/>
        <dbReference type="ChEBI" id="CHEBI:15377"/>
        <dbReference type="ChEBI" id="CHEBI:35146"/>
        <dbReference type="ChEBI" id="CHEBI:49258"/>
        <dbReference type="EC" id="4.2.1.9"/>
    </reaction>
</comment>
<dbReference type="SUPFAM" id="SSF143975">
    <property type="entry name" value="IlvD/EDD N-terminal domain-like"/>
    <property type="match status" value="1"/>
</dbReference>
<dbReference type="GO" id="GO:0051537">
    <property type="term" value="F:2 iron, 2 sulfur cluster binding"/>
    <property type="evidence" value="ECO:0007669"/>
    <property type="project" value="UniProtKB-UniRule"/>
</dbReference>
<dbReference type="InterPro" id="IPR050165">
    <property type="entry name" value="DHAD_IlvD/Edd"/>
</dbReference>
<dbReference type="PROSITE" id="PS00887">
    <property type="entry name" value="ILVD_EDD_2"/>
    <property type="match status" value="1"/>
</dbReference>
<keyword evidence="8 15" id="KW-0411">Iron-sulfur</keyword>
<dbReference type="FunFam" id="3.50.30.80:FF:000001">
    <property type="entry name" value="Dihydroxy-acid dehydratase"/>
    <property type="match status" value="1"/>
</dbReference>
<dbReference type="Pfam" id="PF24877">
    <property type="entry name" value="ILV_EDD_C"/>
    <property type="match status" value="1"/>
</dbReference>
<dbReference type="InterPro" id="IPR020558">
    <property type="entry name" value="DiOHA_6PGluconate_deHydtase_CS"/>
</dbReference>
<evidence type="ECO:0000256" key="2">
    <source>
        <dbReference type="ARBA" id="ARBA00006486"/>
    </source>
</evidence>
<dbReference type="EC" id="4.2.1.9" evidence="14 15"/>
<dbReference type="UniPathway" id="UPA00047">
    <property type="reaction ID" value="UER00057"/>
</dbReference>
<evidence type="ECO:0000259" key="16">
    <source>
        <dbReference type="Pfam" id="PF00920"/>
    </source>
</evidence>
<evidence type="ECO:0000259" key="17">
    <source>
        <dbReference type="Pfam" id="PF24877"/>
    </source>
</evidence>
<comment type="caution">
    <text evidence="15">Lacks conserved residue(s) required for the propagation of feature annotation.</text>
</comment>
<keyword evidence="7 15" id="KW-0408">Iron</keyword>
<keyword evidence="5 15" id="KW-0479">Metal-binding</keyword>
<keyword evidence="3 15" id="KW-0028">Amino-acid biosynthesis</keyword>
<evidence type="ECO:0000256" key="14">
    <source>
        <dbReference type="ARBA" id="ARBA00029490"/>
    </source>
</evidence>
<evidence type="ECO:0000256" key="12">
    <source>
        <dbReference type="ARBA" id="ARBA00029436"/>
    </source>
</evidence>
<feature type="binding site" evidence="15">
    <location>
        <position position="128"/>
    </location>
    <ligand>
        <name>Mg(2+)</name>
        <dbReference type="ChEBI" id="CHEBI:18420"/>
    </ligand>
</feature>
<dbReference type="EMBL" id="FMZX01000001">
    <property type="protein sequence ID" value="SDC38073.1"/>
    <property type="molecule type" value="Genomic_DNA"/>
</dbReference>
<evidence type="ECO:0000256" key="10">
    <source>
        <dbReference type="ARBA" id="ARBA00023304"/>
    </source>
</evidence>
<evidence type="ECO:0000256" key="15">
    <source>
        <dbReference type="HAMAP-Rule" id="MF_00012"/>
    </source>
</evidence>
<dbReference type="Gene3D" id="3.50.30.80">
    <property type="entry name" value="IlvD/EDD C-terminal domain-like"/>
    <property type="match status" value="1"/>
</dbReference>
<name>A0A1G6L4M7_9PROT</name>
<feature type="binding site" description="via carbamate group" evidence="15">
    <location>
        <position position="129"/>
    </location>
    <ligand>
        <name>Mg(2+)</name>
        <dbReference type="ChEBI" id="CHEBI:18420"/>
    </ligand>
</feature>
<proteinExistence type="inferred from homology"/>
<evidence type="ECO:0000313" key="18">
    <source>
        <dbReference type="EMBL" id="SDC38073.1"/>
    </source>
</evidence>
<evidence type="ECO:0000256" key="4">
    <source>
        <dbReference type="ARBA" id="ARBA00022714"/>
    </source>
</evidence>
<keyword evidence="19" id="KW-1185">Reference proteome</keyword>
<evidence type="ECO:0000256" key="3">
    <source>
        <dbReference type="ARBA" id="ARBA00022605"/>
    </source>
</evidence>
<dbReference type="HAMAP" id="MF_00012">
    <property type="entry name" value="IlvD"/>
    <property type="match status" value="1"/>
</dbReference>
<dbReference type="InterPro" id="IPR004404">
    <property type="entry name" value="DihydroxyA_deHydtase"/>
</dbReference>
<keyword evidence="6 15" id="KW-0460">Magnesium</keyword>